<evidence type="ECO:0000313" key="5">
    <source>
        <dbReference type="Proteomes" id="UP000774617"/>
    </source>
</evidence>
<sequence>MSIPFDYTVPSALVLLSWYCLSASCSTRTSTAPLSVPSLSPIGVMAPQTLLNVLRSRSAVDCDTLDASVSKEFGPFVDCTSNQAIACFELQEHRHKELLRQAAKLAKDLSPKYPEVKLEALAVEIGMILLALQVYPNLTGFVHIQANTFDAYSTAKTVTCALRIVSLFKVIDASFDTSRICIKIASTWEGLQACKELEGKHNVRTLATTLFTLEQAALAAEVGCRYIAPYVNDLRVHFDKSYTDPSPNLALCVRAQRYFLAHGIKTEVLPASLTSAAECMQLAGAQHITIAPSLLRELASTPADAADAPSAKARSVYDDPSLAHAPVPPLLSFLEDEAGYRIAFTRTNKGREEGKLTYAINTFCDMQLALEKVMKAEIASLG</sequence>
<proteinExistence type="predicted"/>
<name>A0ABQ8GCK4_9PEZI</name>
<dbReference type="Pfam" id="PF00923">
    <property type="entry name" value="TAL_FSA"/>
    <property type="match status" value="1"/>
</dbReference>
<keyword evidence="3" id="KW-0732">Signal</keyword>
<evidence type="ECO:0000313" key="4">
    <source>
        <dbReference type="EMBL" id="KAH7052077.1"/>
    </source>
</evidence>
<dbReference type="PANTHER" id="PTHR10683:SF34">
    <property type="entry name" value="TRANSALDOLASE"/>
    <property type="match status" value="1"/>
</dbReference>
<keyword evidence="5" id="KW-1185">Reference proteome</keyword>
<protein>
    <recommendedName>
        <fullName evidence="2">Transaldolase</fullName>
        <ecNumber evidence="2">2.2.1.2</ecNumber>
    </recommendedName>
</protein>
<keyword evidence="2" id="KW-0570">Pentose shunt</keyword>
<comment type="caution">
    <text evidence="4">The sequence shown here is derived from an EMBL/GenBank/DDBJ whole genome shotgun (WGS) entry which is preliminary data.</text>
</comment>
<dbReference type="InterPro" id="IPR001585">
    <property type="entry name" value="TAL/FSA"/>
</dbReference>
<feature type="signal peptide" evidence="3">
    <location>
        <begin position="1"/>
        <end position="24"/>
    </location>
</feature>
<feature type="chain" id="PRO_5045717318" description="Transaldolase" evidence="3">
    <location>
        <begin position="25"/>
        <end position="382"/>
    </location>
</feature>
<dbReference type="PROSITE" id="PS00958">
    <property type="entry name" value="TRANSALDOLASE_2"/>
    <property type="match status" value="1"/>
</dbReference>
<comment type="catalytic activity">
    <reaction evidence="2">
        <text>D-sedoheptulose 7-phosphate + D-glyceraldehyde 3-phosphate = D-erythrose 4-phosphate + beta-D-fructose 6-phosphate</text>
        <dbReference type="Rhea" id="RHEA:17053"/>
        <dbReference type="ChEBI" id="CHEBI:16897"/>
        <dbReference type="ChEBI" id="CHEBI:57483"/>
        <dbReference type="ChEBI" id="CHEBI:57634"/>
        <dbReference type="ChEBI" id="CHEBI:59776"/>
        <dbReference type="EC" id="2.2.1.2"/>
    </reaction>
</comment>
<evidence type="ECO:0000256" key="2">
    <source>
        <dbReference type="RuleBase" id="RU000501"/>
    </source>
</evidence>
<accession>A0ABQ8GCK4</accession>
<dbReference type="SUPFAM" id="SSF51569">
    <property type="entry name" value="Aldolase"/>
    <property type="match status" value="1"/>
</dbReference>
<gene>
    <name evidence="4" type="ORF">B0J12DRAFT_660490</name>
</gene>
<evidence type="ECO:0000256" key="3">
    <source>
        <dbReference type="SAM" id="SignalP"/>
    </source>
</evidence>
<dbReference type="InterPro" id="IPR018225">
    <property type="entry name" value="Transaldolase_AS"/>
</dbReference>
<organism evidence="4 5">
    <name type="scientific">Macrophomina phaseolina</name>
    <dbReference type="NCBI Taxonomy" id="35725"/>
    <lineage>
        <taxon>Eukaryota</taxon>
        <taxon>Fungi</taxon>
        <taxon>Dikarya</taxon>
        <taxon>Ascomycota</taxon>
        <taxon>Pezizomycotina</taxon>
        <taxon>Dothideomycetes</taxon>
        <taxon>Dothideomycetes incertae sedis</taxon>
        <taxon>Botryosphaeriales</taxon>
        <taxon>Botryosphaeriaceae</taxon>
        <taxon>Macrophomina</taxon>
    </lineage>
</organism>
<dbReference type="Gene3D" id="3.20.20.70">
    <property type="entry name" value="Aldolase class I"/>
    <property type="match status" value="1"/>
</dbReference>
<comment type="function">
    <text evidence="2">Catalyzes the rate-limiting step of the non-oxidative phase in the pentose phosphate pathway. Catalyzes the reversible conversion of sedheptulose-7-phosphate and D-glyceraldehyde 3-phosphate into erythrose-4-phosphate and beta-D-fructose 6-phosphate.</text>
</comment>
<reference evidence="4 5" key="1">
    <citation type="journal article" date="2021" name="Nat. Commun.">
        <title>Genetic determinants of endophytism in the Arabidopsis root mycobiome.</title>
        <authorList>
            <person name="Mesny F."/>
            <person name="Miyauchi S."/>
            <person name="Thiergart T."/>
            <person name="Pickel B."/>
            <person name="Atanasova L."/>
            <person name="Karlsson M."/>
            <person name="Huettel B."/>
            <person name="Barry K.W."/>
            <person name="Haridas S."/>
            <person name="Chen C."/>
            <person name="Bauer D."/>
            <person name="Andreopoulos W."/>
            <person name="Pangilinan J."/>
            <person name="LaButti K."/>
            <person name="Riley R."/>
            <person name="Lipzen A."/>
            <person name="Clum A."/>
            <person name="Drula E."/>
            <person name="Henrissat B."/>
            <person name="Kohler A."/>
            <person name="Grigoriev I.V."/>
            <person name="Martin F.M."/>
            <person name="Hacquard S."/>
        </authorList>
    </citation>
    <scope>NUCLEOTIDE SEQUENCE [LARGE SCALE GENOMIC DNA]</scope>
    <source>
        <strain evidence="4 5">MPI-SDFR-AT-0080</strain>
    </source>
</reference>
<dbReference type="PANTHER" id="PTHR10683">
    <property type="entry name" value="TRANSALDOLASE"/>
    <property type="match status" value="1"/>
</dbReference>
<comment type="pathway">
    <text evidence="2">Carbohydrate degradation; pentose phosphate pathway; D-glyceraldehyde 3-phosphate and beta-D-fructose 6-phosphate from D-ribose 5-phosphate and D-xylulose 5-phosphate (non-oxidative stage): step 2/3.</text>
</comment>
<evidence type="ECO:0000256" key="1">
    <source>
        <dbReference type="ARBA" id="ARBA00023270"/>
    </source>
</evidence>
<keyword evidence="2" id="KW-0808">Transferase</keyword>
<dbReference type="Proteomes" id="UP000774617">
    <property type="component" value="Unassembled WGS sequence"/>
</dbReference>
<keyword evidence="1" id="KW-0704">Schiff base</keyword>
<dbReference type="EMBL" id="JAGTJR010000011">
    <property type="protein sequence ID" value="KAH7052077.1"/>
    <property type="molecule type" value="Genomic_DNA"/>
</dbReference>
<dbReference type="EC" id="2.2.1.2" evidence="2"/>
<dbReference type="InterPro" id="IPR013785">
    <property type="entry name" value="Aldolase_TIM"/>
</dbReference>